<evidence type="ECO:0000313" key="3">
    <source>
        <dbReference type="Proteomes" id="UP000095149"/>
    </source>
</evidence>
<feature type="region of interest" description="Disordered" evidence="1">
    <location>
        <begin position="1"/>
        <end position="29"/>
    </location>
</feature>
<accession>A0A1E3JAU8</accession>
<evidence type="ECO:0000313" key="2">
    <source>
        <dbReference type="EMBL" id="ODN97967.1"/>
    </source>
</evidence>
<comment type="caution">
    <text evidence="2">The sequence shown here is derived from an EMBL/GenBank/DDBJ whole genome shotgun (WGS) entry which is preliminary data.</text>
</comment>
<proteinExistence type="predicted"/>
<dbReference type="OrthoDB" id="289247at2759"/>
<name>A0A1E3JAU8_9TREE</name>
<organism evidence="2 3">
    <name type="scientific">Cryptococcus amylolentus CBS 6273</name>
    <dbReference type="NCBI Taxonomy" id="1296118"/>
    <lineage>
        <taxon>Eukaryota</taxon>
        <taxon>Fungi</taxon>
        <taxon>Dikarya</taxon>
        <taxon>Basidiomycota</taxon>
        <taxon>Agaricomycotina</taxon>
        <taxon>Tremellomycetes</taxon>
        <taxon>Tremellales</taxon>
        <taxon>Cryptococcaceae</taxon>
        <taxon>Cryptococcus</taxon>
    </lineage>
</organism>
<gene>
    <name evidence="2" type="ORF">I350_07604</name>
</gene>
<dbReference type="EMBL" id="MEKH01000013">
    <property type="protein sequence ID" value="ODN97967.1"/>
    <property type="molecule type" value="Genomic_DNA"/>
</dbReference>
<dbReference type="Proteomes" id="UP000095149">
    <property type="component" value="Unassembled WGS sequence"/>
</dbReference>
<protein>
    <submittedName>
        <fullName evidence="2">Uncharacterized protein</fullName>
    </submittedName>
</protein>
<dbReference type="AlphaFoldDB" id="A0A1E3JAU8"/>
<reference evidence="2 3" key="1">
    <citation type="submission" date="2016-06" db="EMBL/GenBank/DDBJ databases">
        <title>Evolution of pathogenesis and genome organization in the Tremellales.</title>
        <authorList>
            <person name="Cuomo C."/>
            <person name="Litvintseva A."/>
            <person name="Heitman J."/>
            <person name="Chen Y."/>
            <person name="Sun S."/>
            <person name="Springer D."/>
            <person name="Dromer F."/>
            <person name="Young S."/>
            <person name="Zeng Q."/>
            <person name="Chapman S."/>
            <person name="Gujja S."/>
            <person name="Saif S."/>
            <person name="Birren B."/>
        </authorList>
    </citation>
    <scope>NUCLEOTIDE SEQUENCE [LARGE SCALE GENOMIC DNA]</scope>
    <source>
        <strain evidence="2 3">CBS 6273</strain>
    </source>
</reference>
<evidence type="ECO:0000256" key="1">
    <source>
        <dbReference type="SAM" id="MobiDB-lite"/>
    </source>
</evidence>
<sequence>MPSWFSGSRGGDSQEGTLDPSLQEVTTKNGTQPTGYLLSYVSNGSFLNADSVVISFDAVLSPEASSNMTEDEIKQLSRTAIKLENLLSRKISYLVMTRYADLKNDSILREVEAASRERYEFADELLSRSEYSGWAHVSYNSKRAMRKAAKTTRTPSTVQPSVCEEVFGEIDEEVGAGITREEIAREIVKKAEEARNQR</sequence>